<dbReference type="Pfam" id="PF00059">
    <property type="entry name" value="Lectin_C"/>
    <property type="match status" value="1"/>
</dbReference>
<dbReference type="InterPro" id="IPR016186">
    <property type="entry name" value="C-type_lectin-like/link_sf"/>
</dbReference>
<dbReference type="AlphaFoldDB" id="A0A9Q1CIH0"/>
<feature type="chain" id="PRO_5040380600" evidence="1">
    <location>
        <begin position="20"/>
        <end position="171"/>
    </location>
</feature>
<reference evidence="3" key="1">
    <citation type="submission" date="2021-10" db="EMBL/GenBank/DDBJ databases">
        <title>Tropical sea cucumber genome reveals ecological adaptation and Cuvierian tubules defense mechanism.</title>
        <authorList>
            <person name="Chen T."/>
        </authorList>
    </citation>
    <scope>NUCLEOTIDE SEQUENCE</scope>
    <source>
        <strain evidence="3">Nanhai2018</strain>
        <tissue evidence="3">Muscle</tissue>
    </source>
</reference>
<organism evidence="3 4">
    <name type="scientific">Holothuria leucospilota</name>
    <name type="common">Black long sea cucumber</name>
    <name type="synonym">Mertensiothuria leucospilota</name>
    <dbReference type="NCBI Taxonomy" id="206669"/>
    <lineage>
        <taxon>Eukaryota</taxon>
        <taxon>Metazoa</taxon>
        <taxon>Echinodermata</taxon>
        <taxon>Eleutherozoa</taxon>
        <taxon>Echinozoa</taxon>
        <taxon>Holothuroidea</taxon>
        <taxon>Aspidochirotacea</taxon>
        <taxon>Aspidochirotida</taxon>
        <taxon>Holothuriidae</taxon>
        <taxon>Holothuria</taxon>
    </lineage>
</organism>
<evidence type="ECO:0000313" key="4">
    <source>
        <dbReference type="Proteomes" id="UP001152320"/>
    </source>
</evidence>
<keyword evidence="1" id="KW-0732">Signal</keyword>
<gene>
    <name evidence="3" type="ORF">HOLleu_09192</name>
</gene>
<evidence type="ECO:0000256" key="1">
    <source>
        <dbReference type="SAM" id="SignalP"/>
    </source>
</evidence>
<dbReference type="PANTHER" id="PTHR22803">
    <property type="entry name" value="MANNOSE, PHOSPHOLIPASE, LECTIN RECEPTOR RELATED"/>
    <property type="match status" value="1"/>
</dbReference>
<dbReference type="InterPro" id="IPR001304">
    <property type="entry name" value="C-type_lectin-like"/>
</dbReference>
<comment type="caution">
    <text evidence="3">The sequence shown here is derived from an EMBL/GenBank/DDBJ whole genome shotgun (WGS) entry which is preliminary data.</text>
</comment>
<dbReference type="OrthoDB" id="441660at2759"/>
<accession>A0A9Q1CIH0</accession>
<dbReference type="SMART" id="SM00034">
    <property type="entry name" value="CLECT"/>
    <property type="match status" value="1"/>
</dbReference>
<feature type="signal peptide" evidence="1">
    <location>
        <begin position="1"/>
        <end position="19"/>
    </location>
</feature>
<dbReference type="Proteomes" id="UP001152320">
    <property type="component" value="Chromosome 3"/>
</dbReference>
<protein>
    <submittedName>
        <fullName evidence="3">Aggrecan core protein</fullName>
    </submittedName>
</protein>
<proteinExistence type="predicted"/>
<feature type="domain" description="C-type lectin" evidence="2">
    <location>
        <begin position="28"/>
        <end position="152"/>
    </location>
</feature>
<dbReference type="Gene3D" id="3.10.100.10">
    <property type="entry name" value="Mannose-Binding Protein A, subunit A"/>
    <property type="match status" value="1"/>
</dbReference>
<dbReference type="EMBL" id="JAIZAY010000003">
    <property type="protein sequence ID" value="KAJ8046037.1"/>
    <property type="molecule type" value="Genomic_DNA"/>
</dbReference>
<evidence type="ECO:0000259" key="2">
    <source>
        <dbReference type="PROSITE" id="PS50041"/>
    </source>
</evidence>
<name>A0A9Q1CIH0_HOLLE</name>
<evidence type="ECO:0000313" key="3">
    <source>
        <dbReference type="EMBL" id="KAJ8046037.1"/>
    </source>
</evidence>
<keyword evidence="4" id="KW-1185">Reference proteome</keyword>
<sequence length="171" mass="19758">MSLKVIAIVLTTLFGSGVSMCPDMWTHRDGYCYRYYGTPFLNWLNAEQHCKTEGAHLASIHSQAEYDFILSLWRSSRNEHHTWSIYRFKSSKSEKPFLYIGLNDLLVNGDFRWTDGTPVDFEDWLPGNPSLNIPEEGVFIWDRKSRGGLWNDVPANSRILKGPFVCKMLMT</sequence>
<dbReference type="InterPro" id="IPR050111">
    <property type="entry name" value="C-type_lectin/snaclec_domain"/>
</dbReference>
<dbReference type="PROSITE" id="PS50041">
    <property type="entry name" value="C_TYPE_LECTIN_2"/>
    <property type="match status" value="1"/>
</dbReference>
<dbReference type="InterPro" id="IPR016187">
    <property type="entry name" value="CTDL_fold"/>
</dbReference>
<dbReference type="SUPFAM" id="SSF56436">
    <property type="entry name" value="C-type lectin-like"/>
    <property type="match status" value="1"/>
</dbReference>